<reference evidence="1" key="1">
    <citation type="submission" date="2018-08" db="EMBL/GenBank/DDBJ databases">
        <title>Draft genome sequence of azole-resistant Aspergillus thermomutatus (Neosartorya pseudofischeri) strain HMR AF 39, isolated from a human nasal aspirate.</title>
        <authorList>
            <person name="Parent-Michaud M."/>
            <person name="Dufresne P.J."/>
            <person name="Fournier E."/>
            <person name="Martineau C."/>
            <person name="Moreira S."/>
            <person name="Perkins V."/>
            <person name="De Repentigny L."/>
            <person name="Dufresne S.F."/>
        </authorList>
    </citation>
    <scope>NUCLEOTIDE SEQUENCE [LARGE SCALE GENOMIC DNA]</scope>
    <source>
        <strain evidence="1">HMR AF 39</strain>
    </source>
</reference>
<dbReference type="RefSeq" id="XP_026611333.1">
    <property type="nucleotide sequence ID" value="XM_026756063.1"/>
</dbReference>
<evidence type="ECO:0000313" key="1">
    <source>
        <dbReference type="EMBL" id="RHZ46916.1"/>
    </source>
</evidence>
<proteinExistence type="predicted"/>
<comment type="caution">
    <text evidence="1">The sequence shown here is derived from an EMBL/GenBank/DDBJ whole genome shotgun (WGS) entry which is preliminary data.</text>
</comment>
<accession>A0A397GBX1</accession>
<organism evidence="1 2">
    <name type="scientific">Aspergillus thermomutatus</name>
    <name type="common">Neosartorya pseudofischeri</name>
    <dbReference type="NCBI Taxonomy" id="41047"/>
    <lineage>
        <taxon>Eukaryota</taxon>
        <taxon>Fungi</taxon>
        <taxon>Dikarya</taxon>
        <taxon>Ascomycota</taxon>
        <taxon>Pezizomycotina</taxon>
        <taxon>Eurotiomycetes</taxon>
        <taxon>Eurotiomycetidae</taxon>
        <taxon>Eurotiales</taxon>
        <taxon>Aspergillaceae</taxon>
        <taxon>Aspergillus</taxon>
        <taxon>Aspergillus subgen. Fumigati</taxon>
    </lineage>
</organism>
<dbReference type="Proteomes" id="UP000215305">
    <property type="component" value="Unassembled WGS sequence"/>
</dbReference>
<protein>
    <submittedName>
        <fullName evidence="1">Uncharacterized protein</fullName>
    </submittedName>
</protein>
<dbReference type="PANTHER" id="PTHR38567:SF1">
    <property type="entry name" value="DUF4291 DOMAIN-CONTAINING PROTEIN"/>
    <property type="match status" value="1"/>
</dbReference>
<dbReference type="EMBL" id="NKHU02000237">
    <property type="protein sequence ID" value="RHZ46916.1"/>
    <property type="molecule type" value="Genomic_DNA"/>
</dbReference>
<dbReference type="InterPro" id="IPR025633">
    <property type="entry name" value="DUF4291"/>
</dbReference>
<sequence>MDNHPHRQIRAKYTVYQAYTSSIADAALDAQRFVPPFSRTHITWVKASFLWMAYRSGWARKPKQERVLAI</sequence>
<gene>
    <name evidence="1" type="ORF">CDV56_102444</name>
</gene>
<dbReference type="PANTHER" id="PTHR38567">
    <property type="entry name" value="DUF4291 DOMAIN-CONTAINING PROTEIN"/>
    <property type="match status" value="1"/>
</dbReference>
<name>A0A397GBX1_ASPTH</name>
<dbReference type="Pfam" id="PF14124">
    <property type="entry name" value="DUF4291"/>
    <property type="match status" value="1"/>
</dbReference>
<keyword evidence="2" id="KW-1185">Reference proteome</keyword>
<dbReference type="GeneID" id="38124418"/>
<dbReference type="VEuPathDB" id="FungiDB:CDV56_102444"/>
<dbReference type="STRING" id="41047.A0A397GBX1"/>
<dbReference type="AlphaFoldDB" id="A0A397GBX1"/>
<evidence type="ECO:0000313" key="2">
    <source>
        <dbReference type="Proteomes" id="UP000215305"/>
    </source>
</evidence>
<dbReference type="OrthoDB" id="413653at2759"/>